<evidence type="ECO:0008006" key="4">
    <source>
        <dbReference type="Google" id="ProtNLM"/>
    </source>
</evidence>
<protein>
    <recommendedName>
        <fullName evidence="4">Triacylglycerol lipase</fullName>
    </recommendedName>
</protein>
<comment type="caution">
    <text evidence="2">The sequence shown here is derived from an EMBL/GenBank/DDBJ whole genome shotgun (WGS) entry which is preliminary data.</text>
</comment>
<keyword evidence="1" id="KW-1133">Transmembrane helix</keyword>
<proteinExistence type="predicted"/>
<evidence type="ECO:0000256" key="1">
    <source>
        <dbReference type="SAM" id="Phobius"/>
    </source>
</evidence>
<dbReference type="SUPFAM" id="SSF53474">
    <property type="entry name" value="alpha/beta-Hydrolases"/>
    <property type="match status" value="1"/>
</dbReference>
<dbReference type="AlphaFoldDB" id="A0A9P7SEF7"/>
<dbReference type="OrthoDB" id="5592486at2759"/>
<dbReference type="Gene3D" id="3.40.50.1820">
    <property type="entry name" value="alpha/beta hydrolase"/>
    <property type="match status" value="1"/>
</dbReference>
<name>A0A9P7SEF7_9HYPO</name>
<reference evidence="2 3" key="1">
    <citation type="journal article" date="2020" name="bioRxiv">
        <title>Whole genome comparisons of ergot fungi reveals the divergence and evolution of species within the genus Claviceps are the result of varying mechanisms driving genome evolution and host range expansion.</title>
        <authorList>
            <person name="Wyka S.A."/>
            <person name="Mondo S.J."/>
            <person name="Liu M."/>
            <person name="Dettman J."/>
            <person name="Nalam V."/>
            <person name="Broders K.D."/>
        </authorList>
    </citation>
    <scope>NUCLEOTIDE SEQUENCE [LARGE SCALE GENOMIC DNA]</scope>
    <source>
        <strain evidence="2 3">CCC 1485</strain>
    </source>
</reference>
<keyword evidence="1" id="KW-0472">Membrane</keyword>
<dbReference type="PANTHER" id="PTHR11440">
    <property type="entry name" value="LECITHIN-CHOLESTEROL ACYLTRANSFERASE-RELATED"/>
    <property type="match status" value="1"/>
</dbReference>
<keyword evidence="3" id="KW-1185">Reference proteome</keyword>
<accession>A0A9P7SEF7</accession>
<evidence type="ECO:0000313" key="2">
    <source>
        <dbReference type="EMBL" id="KAG5932170.1"/>
    </source>
</evidence>
<dbReference type="Proteomes" id="UP000706124">
    <property type="component" value="Unassembled WGS sequence"/>
</dbReference>
<keyword evidence="1" id="KW-0812">Transmembrane</keyword>
<feature type="transmembrane region" description="Helical" evidence="1">
    <location>
        <begin position="371"/>
        <end position="392"/>
    </location>
</feature>
<evidence type="ECO:0000313" key="3">
    <source>
        <dbReference type="Proteomes" id="UP000706124"/>
    </source>
</evidence>
<organism evidence="2 3">
    <name type="scientific">Claviceps pazoutovae</name>
    <dbReference type="NCBI Taxonomy" id="1649127"/>
    <lineage>
        <taxon>Eukaryota</taxon>
        <taxon>Fungi</taxon>
        <taxon>Dikarya</taxon>
        <taxon>Ascomycota</taxon>
        <taxon>Pezizomycotina</taxon>
        <taxon>Sordariomycetes</taxon>
        <taxon>Hypocreomycetidae</taxon>
        <taxon>Hypocreales</taxon>
        <taxon>Clavicipitaceae</taxon>
        <taxon>Claviceps</taxon>
    </lineage>
</organism>
<gene>
    <name evidence="2" type="ORF">E4U60_005417</name>
</gene>
<dbReference type="EMBL" id="SRPO01000478">
    <property type="protein sequence ID" value="KAG5932170.1"/>
    <property type="molecule type" value="Genomic_DNA"/>
</dbReference>
<sequence>MSMNATNSTKDANVNLAARAQHRHPLHPSIHTAVTAHLNYHSHEHMEPINDINIPNTSASSPTKRCAHASLAPPASAASNIPFTHALPHAQKMPASTTPRYPIVLAHGLLGFSELRLPVSKLLPLPLPAIHYWRGIREALTAQGARVITTRVPPSSSIRVRAATLADQIAAQHLGGPVNIIAHSMGGLDARYMISEMLAAQGKGADANADADEEGCKGGEENPRRDRIRVASLTTISTPHRGSPFADYVLGAEAGVLHLPRLYGLLERAGLETGAFRELTTRYMRETFNKEVVDDEAVRYFSYGAVMDERPPLLSPFRLSGRVVARAEGQNDGLVSVESSRWGVYQGTLMGVNHLDLINWQNRLRWMVRRWMGIPGGFNAVAFYLAVADMLAKKGL</sequence>
<dbReference type="InterPro" id="IPR029058">
    <property type="entry name" value="AB_hydrolase_fold"/>
</dbReference>